<dbReference type="InterPro" id="IPR050291">
    <property type="entry name" value="CDF_Transporter"/>
</dbReference>
<feature type="domain" description="Cation efflux protein transmembrane" evidence="8">
    <location>
        <begin position="55"/>
        <end position="253"/>
    </location>
</feature>
<evidence type="ECO:0000256" key="3">
    <source>
        <dbReference type="ARBA" id="ARBA00022692"/>
    </source>
</evidence>
<dbReference type="InterPro" id="IPR036837">
    <property type="entry name" value="Cation_efflux_CTD_sf"/>
</dbReference>
<sequence length="341" mass="36164">MAGGPSAGAGSPAPQGPAGGDRHPLAAGRTTTRSPGDVSMSIMSPAERARERAVAIAVLADLALCGPFVAVAIWSGSLTMIADGVRGTLLICVGLVSYATLRNINRRRTGNFEYGTAKLEQAVSILIAMMLVVAACFIIYKIATKVPAASETGNAAYLATFFVTFNLFLNTAQMLSLRRAARDGASIIVVSQYRARIAKTIGSVVVVGCVALDQLAGDMMLSYWADIVGSTVVAVIMLTTTYGMLKEAMPDLLDRSLAEPMQMEINKVLAQFFDEYDDIIRVRSRRLGNGAEVEITLTFEGDRPFSQIAGILDRMRAALAQALPGAQIVLVPQPAGHHVMA</sequence>
<evidence type="ECO:0000256" key="2">
    <source>
        <dbReference type="ARBA" id="ARBA00022448"/>
    </source>
</evidence>
<feature type="transmembrane region" description="Helical" evidence="7">
    <location>
        <begin position="80"/>
        <end position="101"/>
    </location>
</feature>
<dbReference type="GO" id="GO:0016020">
    <property type="term" value="C:membrane"/>
    <property type="evidence" value="ECO:0007669"/>
    <property type="project" value="UniProtKB-SubCell"/>
</dbReference>
<reference evidence="9 10" key="1">
    <citation type="journal article" date="2018" name="Nat. Biotechnol.">
        <title>A standardized bacterial taxonomy based on genome phylogeny substantially revises the tree of life.</title>
        <authorList>
            <person name="Parks D.H."/>
            <person name="Chuvochina M."/>
            <person name="Waite D.W."/>
            <person name="Rinke C."/>
            <person name="Skarshewski A."/>
            <person name="Chaumeil P.A."/>
            <person name="Hugenholtz P."/>
        </authorList>
    </citation>
    <scope>NUCLEOTIDE SEQUENCE [LARGE SCALE GENOMIC DNA]</scope>
    <source>
        <strain evidence="9">UBA8739</strain>
    </source>
</reference>
<dbReference type="Gene3D" id="3.30.70.1350">
    <property type="entry name" value="Cation efflux protein, cytoplasmic domain"/>
    <property type="match status" value="1"/>
</dbReference>
<keyword evidence="5 7" id="KW-0472">Membrane</keyword>
<feature type="transmembrane region" description="Helical" evidence="7">
    <location>
        <begin position="155"/>
        <end position="177"/>
    </location>
</feature>
<accession>A0A3B9IUG6</accession>
<evidence type="ECO:0000256" key="5">
    <source>
        <dbReference type="ARBA" id="ARBA00023136"/>
    </source>
</evidence>
<dbReference type="PANTHER" id="PTHR43840">
    <property type="entry name" value="MITOCHONDRIAL METAL TRANSPORTER 1-RELATED"/>
    <property type="match status" value="1"/>
</dbReference>
<keyword evidence="2" id="KW-0813">Transport</keyword>
<dbReference type="EMBL" id="DMAI01000425">
    <property type="protein sequence ID" value="HAE50893.1"/>
    <property type="molecule type" value="Genomic_DNA"/>
</dbReference>
<gene>
    <name evidence="9" type="ORF">DCK97_26115</name>
</gene>
<keyword evidence="4 7" id="KW-1133">Transmembrane helix</keyword>
<evidence type="ECO:0000313" key="9">
    <source>
        <dbReference type="EMBL" id="HAE50893.1"/>
    </source>
</evidence>
<name>A0A3B9IUG6_9PROT</name>
<comment type="subcellular location">
    <subcellularLocation>
        <location evidence="1">Membrane</location>
        <topology evidence="1">Multi-pass membrane protein</topology>
    </subcellularLocation>
</comment>
<dbReference type="InterPro" id="IPR058533">
    <property type="entry name" value="Cation_efflux_TM"/>
</dbReference>
<comment type="caution">
    <text evidence="9">The sequence shown here is derived from an EMBL/GenBank/DDBJ whole genome shotgun (WGS) entry which is preliminary data.</text>
</comment>
<evidence type="ECO:0000313" key="10">
    <source>
        <dbReference type="Proteomes" id="UP000257706"/>
    </source>
</evidence>
<feature type="transmembrane region" description="Helical" evidence="7">
    <location>
        <begin position="223"/>
        <end position="245"/>
    </location>
</feature>
<dbReference type="Gene3D" id="1.20.1510.10">
    <property type="entry name" value="Cation efflux protein transmembrane domain"/>
    <property type="match status" value="1"/>
</dbReference>
<keyword evidence="3 7" id="KW-0812">Transmembrane</keyword>
<evidence type="ECO:0000256" key="4">
    <source>
        <dbReference type="ARBA" id="ARBA00022989"/>
    </source>
</evidence>
<evidence type="ECO:0000256" key="7">
    <source>
        <dbReference type="SAM" id="Phobius"/>
    </source>
</evidence>
<dbReference type="GO" id="GO:0008324">
    <property type="term" value="F:monoatomic cation transmembrane transporter activity"/>
    <property type="evidence" value="ECO:0007669"/>
    <property type="project" value="InterPro"/>
</dbReference>
<feature type="transmembrane region" description="Helical" evidence="7">
    <location>
        <begin position="53"/>
        <end position="74"/>
    </location>
</feature>
<feature type="transmembrane region" description="Helical" evidence="7">
    <location>
        <begin position="122"/>
        <end position="143"/>
    </location>
</feature>
<protein>
    <recommendedName>
        <fullName evidence="8">Cation efflux protein transmembrane domain-containing protein</fullName>
    </recommendedName>
</protein>
<feature type="region of interest" description="Disordered" evidence="6">
    <location>
        <begin position="1"/>
        <end position="40"/>
    </location>
</feature>
<proteinExistence type="predicted"/>
<dbReference type="InterPro" id="IPR027469">
    <property type="entry name" value="Cation_efflux_TMD_sf"/>
</dbReference>
<organism evidence="9 10">
    <name type="scientific">Tistrella mobilis</name>
    <dbReference type="NCBI Taxonomy" id="171437"/>
    <lineage>
        <taxon>Bacteria</taxon>
        <taxon>Pseudomonadati</taxon>
        <taxon>Pseudomonadota</taxon>
        <taxon>Alphaproteobacteria</taxon>
        <taxon>Geminicoccales</taxon>
        <taxon>Geminicoccaceae</taxon>
        <taxon>Tistrella</taxon>
    </lineage>
</organism>
<evidence type="ECO:0000256" key="1">
    <source>
        <dbReference type="ARBA" id="ARBA00004141"/>
    </source>
</evidence>
<dbReference type="SUPFAM" id="SSF160240">
    <property type="entry name" value="Cation efflux protein cytoplasmic domain-like"/>
    <property type="match status" value="1"/>
</dbReference>
<dbReference type="Pfam" id="PF01545">
    <property type="entry name" value="Cation_efflux"/>
    <property type="match status" value="1"/>
</dbReference>
<dbReference type="AlphaFoldDB" id="A0A3B9IUG6"/>
<dbReference type="PANTHER" id="PTHR43840:SF15">
    <property type="entry name" value="MITOCHONDRIAL METAL TRANSPORTER 1-RELATED"/>
    <property type="match status" value="1"/>
</dbReference>
<dbReference type="Proteomes" id="UP000257706">
    <property type="component" value="Unassembled WGS sequence"/>
</dbReference>
<evidence type="ECO:0000256" key="6">
    <source>
        <dbReference type="SAM" id="MobiDB-lite"/>
    </source>
</evidence>
<evidence type="ECO:0000259" key="8">
    <source>
        <dbReference type="Pfam" id="PF01545"/>
    </source>
</evidence>
<dbReference type="SUPFAM" id="SSF161111">
    <property type="entry name" value="Cation efflux protein transmembrane domain-like"/>
    <property type="match status" value="1"/>
</dbReference>